<sequence>MSLCPCWICSCCPEAVPELLNTLHSCDAKQITEIHSRAILFDESRCPAVSRTCSDVVTGVNKLVLAAHQILILAAGSLGPDAQLLLRGLLQCLPEEEDLLNLLSVCVFLPEQQL</sequence>
<dbReference type="EMBL" id="HBUE01119482">
    <property type="protein sequence ID" value="CAG6491728.1"/>
    <property type="molecule type" value="Transcribed_RNA"/>
</dbReference>
<name>A0A8D8G2L7_CULPI</name>
<dbReference type="EMBL" id="HBUE01119481">
    <property type="protein sequence ID" value="CAG6491727.1"/>
    <property type="molecule type" value="Transcribed_RNA"/>
</dbReference>
<accession>A0A8D8G2L7</accession>
<proteinExistence type="predicted"/>
<dbReference type="AlphaFoldDB" id="A0A8D8G2L7"/>
<evidence type="ECO:0000313" key="1">
    <source>
        <dbReference type="EMBL" id="CAG6491728.1"/>
    </source>
</evidence>
<organism evidence="1">
    <name type="scientific">Culex pipiens</name>
    <name type="common">House mosquito</name>
    <dbReference type="NCBI Taxonomy" id="7175"/>
    <lineage>
        <taxon>Eukaryota</taxon>
        <taxon>Metazoa</taxon>
        <taxon>Ecdysozoa</taxon>
        <taxon>Arthropoda</taxon>
        <taxon>Hexapoda</taxon>
        <taxon>Insecta</taxon>
        <taxon>Pterygota</taxon>
        <taxon>Neoptera</taxon>
        <taxon>Endopterygota</taxon>
        <taxon>Diptera</taxon>
        <taxon>Nematocera</taxon>
        <taxon>Culicoidea</taxon>
        <taxon>Culicidae</taxon>
        <taxon>Culicinae</taxon>
        <taxon>Culicini</taxon>
        <taxon>Culex</taxon>
        <taxon>Culex</taxon>
    </lineage>
</organism>
<reference evidence="1" key="1">
    <citation type="submission" date="2021-05" db="EMBL/GenBank/DDBJ databases">
        <authorList>
            <person name="Alioto T."/>
            <person name="Alioto T."/>
            <person name="Gomez Garrido J."/>
        </authorList>
    </citation>
    <scope>NUCLEOTIDE SEQUENCE</scope>
</reference>
<protein>
    <submittedName>
        <fullName evidence="1">(northern house mosquito) hypothetical protein</fullName>
    </submittedName>
</protein>